<dbReference type="PANTHER" id="PTHR11102">
    <property type="entry name" value="SEL-1-LIKE PROTEIN"/>
    <property type="match status" value="1"/>
</dbReference>
<sequence>TADKGNPSAQLRYGICLWKGEGIAANSLEAFRYLKNAANSRNSTAMYIIGKAYWNGGNGIEQDREQGAKYLREAAKHDHPKASEI</sequence>
<protein>
    <submittedName>
        <fullName evidence="2">11898_t:CDS:1</fullName>
    </submittedName>
</protein>
<evidence type="ECO:0000256" key="1">
    <source>
        <dbReference type="ARBA" id="ARBA00038101"/>
    </source>
</evidence>
<comment type="similarity">
    <text evidence="1">Belongs to the sel-1 family.</text>
</comment>
<dbReference type="SUPFAM" id="SSF81901">
    <property type="entry name" value="HCP-like"/>
    <property type="match status" value="1"/>
</dbReference>
<evidence type="ECO:0000313" key="3">
    <source>
        <dbReference type="Proteomes" id="UP000789375"/>
    </source>
</evidence>
<dbReference type="Gene3D" id="1.25.40.10">
    <property type="entry name" value="Tetratricopeptide repeat domain"/>
    <property type="match status" value="1"/>
</dbReference>
<proteinExistence type="inferred from homology"/>
<name>A0A9N9E1P9_FUNMO</name>
<dbReference type="Pfam" id="PF08238">
    <property type="entry name" value="Sel1"/>
    <property type="match status" value="2"/>
</dbReference>
<dbReference type="PANTHER" id="PTHR11102:SF160">
    <property type="entry name" value="ERAD-ASSOCIATED E3 UBIQUITIN-PROTEIN LIGASE COMPONENT HRD3"/>
    <property type="match status" value="1"/>
</dbReference>
<dbReference type="SMART" id="SM00671">
    <property type="entry name" value="SEL1"/>
    <property type="match status" value="2"/>
</dbReference>
<organism evidence="2 3">
    <name type="scientific">Funneliformis mosseae</name>
    <name type="common">Endomycorrhizal fungus</name>
    <name type="synonym">Glomus mosseae</name>
    <dbReference type="NCBI Taxonomy" id="27381"/>
    <lineage>
        <taxon>Eukaryota</taxon>
        <taxon>Fungi</taxon>
        <taxon>Fungi incertae sedis</taxon>
        <taxon>Mucoromycota</taxon>
        <taxon>Glomeromycotina</taxon>
        <taxon>Glomeromycetes</taxon>
        <taxon>Glomerales</taxon>
        <taxon>Glomeraceae</taxon>
        <taxon>Funneliformis</taxon>
    </lineage>
</organism>
<comment type="caution">
    <text evidence="2">The sequence shown here is derived from an EMBL/GenBank/DDBJ whole genome shotgun (WGS) entry which is preliminary data.</text>
</comment>
<dbReference type="AlphaFoldDB" id="A0A9N9E1P9"/>
<keyword evidence="3" id="KW-1185">Reference proteome</keyword>
<dbReference type="Proteomes" id="UP000789375">
    <property type="component" value="Unassembled WGS sequence"/>
</dbReference>
<reference evidence="2" key="1">
    <citation type="submission" date="2021-06" db="EMBL/GenBank/DDBJ databases">
        <authorList>
            <person name="Kallberg Y."/>
            <person name="Tangrot J."/>
            <person name="Rosling A."/>
        </authorList>
    </citation>
    <scope>NUCLEOTIDE SEQUENCE</scope>
    <source>
        <strain evidence="2">87-6 pot B 2015</strain>
    </source>
</reference>
<dbReference type="InterPro" id="IPR006597">
    <property type="entry name" value="Sel1-like"/>
</dbReference>
<dbReference type="EMBL" id="CAJVPP010004779">
    <property type="protein sequence ID" value="CAG8655235.1"/>
    <property type="molecule type" value="Genomic_DNA"/>
</dbReference>
<feature type="non-terminal residue" evidence="2">
    <location>
        <position position="85"/>
    </location>
</feature>
<evidence type="ECO:0000313" key="2">
    <source>
        <dbReference type="EMBL" id="CAG8655235.1"/>
    </source>
</evidence>
<gene>
    <name evidence="2" type="ORF">FMOSSE_LOCUS11668</name>
</gene>
<dbReference type="InterPro" id="IPR050767">
    <property type="entry name" value="Sel1_AlgK"/>
</dbReference>
<dbReference type="InterPro" id="IPR011990">
    <property type="entry name" value="TPR-like_helical_dom_sf"/>
</dbReference>
<accession>A0A9N9E1P9</accession>